<dbReference type="Proteomes" id="UP000193431">
    <property type="component" value="Chromosome"/>
</dbReference>
<dbReference type="EMBL" id="CP019344">
    <property type="protein sequence ID" value="ARN78703.1"/>
    <property type="molecule type" value="Genomic_DNA"/>
</dbReference>
<dbReference type="AlphaFoldDB" id="A0A1W6MM77"/>
<gene>
    <name evidence="1" type="ORF">BST97_12265</name>
</gene>
<evidence type="ECO:0008006" key="3">
    <source>
        <dbReference type="Google" id="ProtNLM"/>
    </source>
</evidence>
<accession>A0A1W6MM77</accession>
<keyword evidence="2" id="KW-1185">Reference proteome</keyword>
<reference evidence="1 2" key="1">
    <citation type="submission" date="2016-11" db="EMBL/GenBank/DDBJ databases">
        <title>Trade-off between light-utilization and light-protection in marine flavobacteria.</title>
        <authorList>
            <person name="Kumagai Y."/>
        </authorList>
    </citation>
    <scope>NUCLEOTIDE SEQUENCE [LARGE SCALE GENOMIC DNA]</scope>
    <source>
        <strain evidence="1 2">JCM 13191</strain>
    </source>
</reference>
<proteinExistence type="predicted"/>
<name>A0A1W6MM77_9FLAO</name>
<evidence type="ECO:0000313" key="2">
    <source>
        <dbReference type="Proteomes" id="UP000193431"/>
    </source>
</evidence>
<protein>
    <recommendedName>
        <fullName evidence="3">DUF3108 domain-containing protein</fullName>
    </recommendedName>
</protein>
<sequence length="214" mass="24325">MIEMKKLLVFTFLIIGITANAQYKFTKAVLTLNDGKTLEGEARLIRKGYGFNSTISEVTYRAGKGAKKTKYDAKEVDHIIFTNKYMQEVDGVEMTKTSFDRYVPVDTKRYGNPIFLQEIMKDKLSLYAQPVKNYKSKISTDIFPANLGEFTIVYIKREDASAELITVLGLEGVIQEKIAVDYLYPCPLTQQYVMDQGGNINAVELTNFYNKNCN</sequence>
<organism evidence="1 2">
    <name type="scientific">Nonlabens spongiae</name>
    <dbReference type="NCBI Taxonomy" id="331648"/>
    <lineage>
        <taxon>Bacteria</taxon>
        <taxon>Pseudomonadati</taxon>
        <taxon>Bacteroidota</taxon>
        <taxon>Flavobacteriia</taxon>
        <taxon>Flavobacteriales</taxon>
        <taxon>Flavobacteriaceae</taxon>
        <taxon>Nonlabens</taxon>
    </lineage>
</organism>
<evidence type="ECO:0000313" key="1">
    <source>
        <dbReference type="EMBL" id="ARN78703.1"/>
    </source>
</evidence>